<feature type="transmembrane region" description="Helical" evidence="1">
    <location>
        <begin position="7"/>
        <end position="35"/>
    </location>
</feature>
<gene>
    <name evidence="2" type="ORF">T4B_4426</name>
</gene>
<comment type="caution">
    <text evidence="2">The sequence shown here is derived from an EMBL/GenBank/DDBJ whole genome shotgun (WGS) entry which is preliminary data.</text>
</comment>
<organism evidence="2 3">
    <name type="scientific">Trichinella pseudospiralis</name>
    <name type="common">Parasitic roundworm</name>
    <dbReference type="NCBI Taxonomy" id="6337"/>
    <lineage>
        <taxon>Eukaryota</taxon>
        <taxon>Metazoa</taxon>
        <taxon>Ecdysozoa</taxon>
        <taxon>Nematoda</taxon>
        <taxon>Enoplea</taxon>
        <taxon>Dorylaimia</taxon>
        <taxon>Trichinellida</taxon>
        <taxon>Trichinellidae</taxon>
        <taxon>Trichinella</taxon>
    </lineage>
</organism>
<sequence length="98" mass="11399">MLAFLDFLVFVLRCVGGGIYNIVIVLDGFGVAGFIMKSGFKLQCMILPLPLVSSGLEFMLTYVMFWFRSFVSDTFPAVQLNREEFWQIFQIPFYMCYY</sequence>
<dbReference type="Proteomes" id="UP000054805">
    <property type="component" value="Unassembled WGS sequence"/>
</dbReference>
<proteinExistence type="predicted"/>
<keyword evidence="1" id="KW-1133">Transmembrane helix</keyword>
<reference evidence="2 3" key="1">
    <citation type="submission" date="2015-01" db="EMBL/GenBank/DDBJ databases">
        <title>Evolution of Trichinella species and genotypes.</title>
        <authorList>
            <person name="Korhonen P.K."/>
            <person name="Edoardo P."/>
            <person name="Giuseppe L.R."/>
            <person name="Gasser R.B."/>
        </authorList>
    </citation>
    <scope>NUCLEOTIDE SEQUENCE [LARGE SCALE GENOMIC DNA]</scope>
    <source>
        <strain evidence="2">ISS588</strain>
    </source>
</reference>
<protein>
    <submittedName>
        <fullName evidence="2">Uncharacterized protein</fullName>
    </submittedName>
</protein>
<dbReference type="EMBL" id="JYDS01000293">
    <property type="protein sequence ID" value="KRZ17464.1"/>
    <property type="molecule type" value="Genomic_DNA"/>
</dbReference>
<evidence type="ECO:0000313" key="3">
    <source>
        <dbReference type="Proteomes" id="UP000054805"/>
    </source>
</evidence>
<keyword evidence="1" id="KW-0472">Membrane</keyword>
<feature type="transmembrane region" description="Helical" evidence="1">
    <location>
        <begin position="47"/>
        <end position="67"/>
    </location>
</feature>
<evidence type="ECO:0000256" key="1">
    <source>
        <dbReference type="SAM" id="Phobius"/>
    </source>
</evidence>
<keyword evidence="3" id="KW-1185">Reference proteome</keyword>
<name>A0A0V1I3K9_TRIPS</name>
<accession>A0A0V1I3K9</accession>
<keyword evidence="1" id="KW-0812">Transmembrane</keyword>
<evidence type="ECO:0000313" key="2">
    <source>
        <dbReference type="EMBL" id="KRZ17464.1"/>
    </source>
</evidence>
<dbReference type="AlphaFoldDB" id="A0A0V1I3K9"/>